<dbReference type="Proteomes" id="UP000239589">
    <property type="component" value="Unassembled WGS sequence"/>
</dbReference>
<name>A0A2S6CP94_9CYAN</name>
<organism evidence="1 2">
    <name type="scientific">Cuspidothrix issatschenkoi CHARLIE-1</name>
    <dbReference type="NCBI Taxonomy" id="2052836"/>
    <lineage>
        <taxon>Bacteria</taxon>
        <taxon>Bacillati</taxon>
        <taxon>Cyanobacteriota</taxon>
        <taxon>Cyanophyceae</taxon>
        <taxon>Nostocales</taxon>
        <taxon>Aphanizomenonaceae</taxon>
        <taxon>Cuspidothrix</taxon>
    </lineage>
</organism>
<dbReference type="AlphaFoldDB" id="A0A2S6CP94"/>
<reference evidence="1 2" key="1">
    <citation type="submission" date="2018-02" db="EMBL/GenBank/DDBJ databases">
        <title>Discovery of a pederin family compound in a non-symbiotic bloom-forming cyanobacterium.</title>
        <authorList>
            <person name="Kust A."/>
            <person name="Mares J."/>
            <person name="Jokela J."/>
            <person name="Urajova P."/>
            <person name="Hajek J."/>
            <person name="Saurav K."/>
            <person name="Voracova K."/>
            <person name="Fewer D.P."/>
            <person name="Haapaniemi E."/>
            <person name="Permi P."/>
            <person name="Rehakova K."/>
            <person name="Sivonen K."/>
            <person name="Hrouzek P."/>
        </authorList>
    </citation>
    <scope>NUCLEOTIDE SEQUENCE [LARGE SCALE GENOMIC DNA]</scope>
    <source>
        <strain evidence="1 2">CHARLIE-1</strain>
    </source>
</reference>
<gene>
    <name evidence="1" type="ORF">CUN59_20805</name>
</gene>
<evidence type="ECO:0000313" key="1">
    <source>
        <dbReference type="EMBL" id="PPJ61460.1"/>
    </source>
</evidence>
<dbReference type="RefSeq" id="WP_104389590.1">
    <property type="nucleotide sequence ID" value="NZ_PGEM01000228.1"/>
</dbReference>
<sequence length="88" mass="10944">MFPEKAVRSEQFNYLLHILQKNDDDFKKTIIELNKYHHYQLKNVDDYIDKVYEVKQFISNRCLYDAQQHFKKELKLIDETYRNKRNEN</sequence>
<evidence type="ECO:0000313" key="2">
    <source>
        <dbReference type="Proteomes" id="UP000239589"/>
    </source>
</evidence>
<keyword evidence="2" id="KW-1185">Reference proteome</keyword>
<comment type="caution">
    <text evidence="1">The sequence shown here is derived from an EMBL/GenBank/DDBJ whole genome shotgun (WGS) entry which is preliminary data.</text>
</comment>
<accession>A0A2S6CP94</accession>
<protein>
    <submittedName>
        <fullName evidence="1">Uncharacterized protein</fullName>
    </submittedName>
</protein>
<dbReference type="EMBL" id="PGEM01000228">
    <property type="protein sequence ID" value="PPJ61460.1"/>
    <property type="molecule type" value="Genomic_DNA"/>
</dbReference>
<proteinExistence type="predicted"/>